<dbReference type="Proteomes" id="UP001190700">
    <property type="component" value="Unassembled WGS sequence"/>
</dbReference>
<feature type="compositionally biased region" description="Basic residues" evidence="1">
    <location>
        <begin position="132"/>
        <end position="142"/>
    </location>
</feature>
<comment type="caution">
    <text evidence="2">The sequence shown here is derived from an EMBL/GenBank/DDBJ whole genome shotgun (WGS) entry which is preliminary data.</text>
</comment>
<dbReference type="EMBL" id="LGRX02014752">
    <property type="protein sequence ID" value="KAK3264159.1"/>
    <property type="molecule type" value="Genomic_DNA"/>
</dbReference>
<evidence type="ECO:0000256" key="1">
    <source>
        <dbReference type="SAM" id="MobiDB-lite"/>
    </source>
</evidence>
<evidence type="ECO:0000313" key="2">
    <source>
        <dbReference type="EMBL" id="KAK3264159.1"/>
    </source>
</evidence>
<gene>
    <name evidence="2" type="ORF">CYMTET_27078</name>
</gene>
<protein>
    <submittedName>
        <fullName evidence="2">Uncharacterized protein</fullName>
    </submittedName>
</protein>
<proteinExistence type="predicted"/>
<keyword evidence="3" id="KW-1185">Reference proteome</keyword>
<reference evidence="2 3" key="1">
    <citation type="journal article" date="2015" name="Genome Biol. Evol.">
        <title>Comparative Genomics of a Bacterivorous Green Alga Reveals Evolutionary Causalities and Consequences of Phago-Mixotrophic Mode of Nutrition.</title>
        <authorList>
            <person name="Burns J.A."/>
            <person name="Paasch A."/>
            <person name="Narechania A."/>
            <person name="Kim E."/>
        </authorList>
    </citation>
    <scope>NUCLEOTIDE SEQUENCE [LARGE SCALE GENOMIC DNA]</scope>
    <source>
        <strain evidence="2 3">PLY_AMNH</strain>
    </source>
</reference>
<feature type="compositionally biased region" description="Basic and acidic residues" evidence="1">
    <location>
        <begin position="22"/>
        <end position="37"/>
    </location>
</feature>
<feature type="non-terminal residue" evidence="2">
    <location>
        <position position="172"/>
    </location>
</feature>
<evidence type="ECO:0000313" key="3">
    <source>
        <dbReference type="Proteomes" id="UP001190700"/>
    </source>
</evidence>
<organism evidence="2 3">
    <name type="scientific">Cymbomonas tetramitiformis</name>
    <dbReference type="NCBI Taxonomy" id="36881"/>
    <lineage>
        <taxon>Eukaryota</taxon>
        <taxon>Viridiplantae</taxon>
        <taxon>Chlorophyta</taxon>
        <taxon>Pyramimonadophyceae</taxon>
        <taxon>Pyramimonadales</taxon>
        <taxon>Pyramimonadaceae</taxon>
        <taxon>Cymbomonas</taxon>
    </lineage>
</organism>
<sequence length="172" mass="18389">MPQPNSEPAPQKFAAKAQLRSSDGRRADPALKIEIPHSAESCSDEASEESEPMPTPYDMHVECGSQSATQLVIPPPKGGQTQNVLKQGWSAPGRPPSVDRGAEPSPAPHLPDDETVLVQRPVLRTSPAGTRQRMKTSPKKLTPRQLGYTPSGPGYESQSGTPKSPVPCSVYT</sequence>
<accession>A0AAE0FQS5</accession>
<feature type="compositionally biased region" description="Acidic residues" evidence="1">
    <location>
        <begin position="42"/>
        <end position="51"/>
    </location>
</feature>
<feature type="region of interest" description="Disordered" evidence="1">
    <location>
        <begin position="1"/>
        <end position="172"/>
    </location>
</feature>
<name>A0AAE0FQS5_9CHLO</name>
<dbReference type="AlphaFoldDB" id="A0AAE0FQS5"/>